<sequence length="73" mass="8144">MFQCCEIDFHTIHVISIMFVGFPEDDGTNAALSGGGPSPQHTWIWNSRCFSEELSFATQGFVFCASLFMLLGY</sequence>
<protein>
    <submittedName>
        <fullName evidence="1">Uncharacterized protein</fullName>
    </submittedName>
</protein>
<comment type="caution">
    <text evidence="1">The sequence shown here is derived from an EMBL/GenBank/DDBJ whole genome shotgun (WGS) entry which is preliminary data.</text>
</comment>
<gene>
    <name evidence="1" type="ORF">QQF64_029255</name>
</gene>
<evidence type="ECO:0000313" key="1">
    <source>
        <dbReference type="EMBL" id="KAL1273393.1"/>
    </source>
</evidence>
<dbReference type="EMBL" id="JAYMGO010000006">
    <property type="protein sequence ID" value="KAL1273393.1"/>
    <property type="molecule type" value="Genomic_DNA"/>
</dbReference>
<reference evidence="1 2" key="1">
    <citation type="submission" date="2023-09" db="EMBL/GenBank/DDBJ databases">
        <authorList>
            <person name="Wang M."/>
        </authorList>
    </citation>
    <scope>NUCLEOTIDE SEQUENCE [LARGE SCALE GENOMIC DNA]</scope>
    <source>
        <strain evidence="1">GT-2023</strain>
        <tissue evidence="1">Liver</tissue>
    </source>
</reference>
<organism evidence="1 2">
    <name type="scientific">Cirrhinus molitorella</name>
    <name type="common">mud carp</name>
    <dbReference type="NCBI Taxonomy" id="172907"/>
    <lineage>
        <taxon>Eukaryota</taxon>
        <taxon>Metazoa</taxon>
        <taxon>Chordata</taxon>
        <taxon>Craniata</taxon>
        <taxon>Vertebrata</taxon>
        <taxon>Euteleostomi</taxon>
        <taxon>Actinopterygii</taxon>
        <taxon>Neopterygii</taxon>
        <taxon>Teleostei</taxon>
        <taxon>Ostariophysi</taxon>
        <taxon>Cypriniformes</taxon>
        <taxon>Cyprinidae</taxon>
        <taxon>Labeoninae</taxon>
        <taxon>Labeonini</taxon>
        <taxon>Cirrhinus</taxon>
    </lineage>
</organism>
<keyword evidence="2" id="KW-1185">Reference proteome</keyword>
<dbReference type="Proteomes" id="UP001558613">
    <property type="component" value="Unassembled WGS sequence"/>
</dbReference>
<evidence type="ECO:0000313" key="2">
    <source>
        <dbReference type="Proteomes" id="UP001558613"/>
    </source>
</evidence>
<name>A0ABR3N8W4_9TELE</name>
<proteinExistence type="predicted"/>
<accession>A0ABR3N8W4</accession>